<evidence type="ECO:0000256" key="1">
    <source>
        <dbReference type="SAM" id="MobiDB-lite"/>
    </source>
</evidence>
<evidence type="ECO:0000313" key="3">
    <source>
        <dbReference type="EMBL" id="KZO96543.1"/>
    </source>
</evidence>
<organism evidence="3 4">
    <name type="scientific">Calocera viscosa (strain TUFC12733)</name>
    <dbReference type="NCBI Taxonomy" id="1330018"/>
    <lineage>
        <taxon>Eukaryota</taxon>
        <taxon>Fungi</taxon>
        <taxon>Dikarya</taxon>
        <taxon>Basidiomycota</taxon>
        <taxon>Agaricomycotina</taxon>
        <taxon>Dacrymycetes</taxon>
        <taxon>Dacrymycetales</taxon>
        <taxon>Dacrymycetaceae</taxon>
        <taxon>Calocera</taxon>
    </lineage>
</organism>
<feature type="compositionally biased region" description="Low complexity" evidence="1">
    <location>
        <begin position="88"/>
        <end position="99"/>
    </location>
</feature>
<dbReference type="STRING" id="1330018.A0A167MBJ8"/>
<feature type="region of interest" description="Disordered" evidence="1">
    <location>
        <begin position="1"/>
        <end position="106"/>
    </location>
</feature>
<feature type="region of interest" description="Disordered" evidence="1">
    <location>
        <begin position="146"/>
        <end position="181"/>
    </location>
</feature>
<feature type="domain" description="BBC1/AIM3 cysteine proteinase-fold" evidence="2">
    <location>
        <begin position="269"/>
        <end position="465"/>
    </location>
</feature>
<dbReference type="EMBL" id="KV417283">
    <property type="protein sequence ID" value="KZO96543.1"/>
    <property type="molecule type" value="Genomic_DNA"/>
</dbReference>
<evidence type="ECO:0000313" key="4">
    <source>
        <dbReference type="Proteomes" id="UP000076738"/>
    </source>
</evidence>
<evidence type="ECO:0000259" key="2">
    <source>
        <dbReference type="Pfam" id="PF25459"/>
    </source>
</evidence>
<keyword evidence="4" id="KW-1185">Reference proteome</keyword>
<reference evidence="3 4" key="1">
    <citation type="journal article" date="2016" name="Mol. Biol. Evol.">
        <title>Comparative Genomics of Early-Diverging Mushroom-Forming Fungi Provides Insights into the Origins of Lignocellulose Decay Capabilities.</title>
        <authorList>
            <person name="Nagy L.G."/>
            <person name="Riley R."/>
            <person name="Tritt A."/>
            <person name="Adam C."/>
            <person name="Daum C."/>
            <person name="Floudas D."/>
            <person name="Sun H."/>
            <person name="Yadav J.S."/>
            <person name="Pangilinan J."/>
            <person name="Larsson K.H."/>
            <person name="Matsuura K."/>
            <person name="Barry K."/>
            <person name="Labutti K."/>
            <person name="Kuo R."/>
            <person name="Ohm R.A."/>
            <person name="Bhattacharya S.S."/>
            <person name="Shirouzu T."/>
            <person name="Yoshinaga Y."/>
            <person name="Martin F.M."/>
            <person name="Grigoriev I.V."/>
            <person name="Hibbett D.S."/>
        </authorList>
    </citation>
    <scope>NUCLEOTIDE SEQUENCE [LARGE SCALE GENOMIC DNA]</scope>
    <source>
        <strain evidence="3 4">TUFC12733</strain>
    </source>
</reference>
<gene>
    <name evidence="3" type="ORF">CALVIDRAFT_598122</name>
</gene>
<feature type="compositionally biased region" description="Low complexity" evidence="1">
    <location>
        <begin position="32"/>
        <end position="49"/>
    </location>
</feature>
<dbReference type="AlphaFoldDB" id="A0A167MBJ8"/>
<dbReference type="Pfam" id="PF25459">
    <property type="entry name" value="AIM3_BBC1_C"/>
    <property type="match status" value="1"/>
</dbReference>
<protein>
    <recommendedName>
        <fullName evidence="2">BBC1/AIM3 cysteine proteinase-fold domain-containing protein</fullName>
    </recommendedName>
</protein>
<accession>A0A167MBJ8</accession>
<sequence>MPSFAELKEQAKKAGSMAGSQVNSLRDRFNQPGSSSSNSAPSHSYRSPSITSPPPMAKRPPPPPVRAGGAPPPPTRNPSSPDAPPSLPGRGLPPSLPGRTHSSAPSHVSAAMGIDWTNLSEDDKYAFFALLDEYFARRGMHDAPDPYSRGGATRAVLSSTPSQTHTRKALDSQQFSLDTPPTSTTAATVCEFFLPDTRWSSAWYDDKSGSLPPPVLGSKDVQGGARWSSYGDDMTRVGYVLFADLSVLWFRVQWNSRPHDPNSVQREAMYRPPPEPWSGDLLRWANELYGEELVAFAEAAEAGGQPIGRGECWDLAHLGLQSILTNPATAHFPKPVQSLSRTHGHLYFAGSGAASYNAQVGRWRGGDDRVRRGDIVEWNRVKIQTTDGGRMTLGDPEHTAIIVAVPDQPVPGAVDGADVKPYELGWLEVVEQSKAHPPMRRRYDMAQFSEGRVWIYRPVPDEYIGPGLGAEWPPQQPAYAL</sequence>
<feature type="compositionally biased region" description="Polar residues" evidence="1">
    <location>
        <begin position="171"/>
        <end position="181"/>
    </location>
</feature>
<dbReference type="InterPro" id="IPR057402">
    <property type="entry name" value="AIM3_BBC1_C"/>
</dbReference>
<feature type="compositionally biased region" description="Pro residues" evidence="1">
    <location>
        <begin position="51"/>
        <end position="87"/>
    </location>
</feature>
<dbReference type="OrthoDB" id="3357271at2759"/>
<proteinExistence type="predicted"/>
<dbReference type="Proteomes" id="UP000076738">
    <property type="component" value="Unassembled WGS sequence"/>
</dbReference>
<name>A0A167MBJ8_CALVF</name>
<feature type="compositionally biased region" description="Basic and acidic residues" evidence="1">
    <location>
        <begin position="1"/>
        <end position="12"/>
    </location>
</feature>